<proteinExistence type="predicted"/>
<keyword evidence="3" id="KW-1185">Reference proteome</keyword>
<organism evidence="2 3">
    <name type="scientific">Lasiosphaeria ovina</name>
    <dbReference type="NCBI Taxonomy" id="92902"/>
    <lineage>
        <taxon>Eukaryota</taxon>
        <taxon>Fungi</taxon>
        <taxon>Dikarya</taxon>
        <taxon>Ascomycota</taxon>
        <taxon>Pezizomycotina</taxon>
        <taxon>Sordariomycetes</taxon>
        <taxon>Sordariomycetidae</taxon>
        <taxon>Sordariales</taxon>
        <taxon>Lasiosphaeriaceae</taxon>
        <taxon>Lasiosphaeria</taxon>
    </lineage>
</organism>
<accession>A0AAE0JVG8</accession>
<evidence type="ECO:0000313" key="3">
    <source>
        <dbReference type="Proteomes" id="UP001287356"/>
    </source>
</evidence>
<evidence type="ECO:0000313" key="2">
    <source>
        <dbReference type="EMBL" id="KAK3365103.1"/>
    </source>
</evidence>
<protein>
    <submittedName>
        <fullName evidence="2">Uncharacterized protein</fullName>
    </submittedName>
</protein>
<feature type="region of interest" description="Disordered" evidence="1">
    <location>
        <begin position="140"/>
        <end position="184"/>
    </location>
</feature>
<dbReference type="EMBL" id="JAULSN010000009">
    <property type="protein sequence ID" value="KAK3365103.1"/>
    <property type="molecule type" value="Genomic_DNA"/>
</dbReference>
<name>A0AAE0JVG8_9PEZI</name>
<comment type="caution">
    <text evidence="2">The sequence shown here is derived from an EMBL/GenBank/DDBJ whole genome shotgun (WGS) entry which is preliminary data.</text>
</comment>
<feature type="compositionally biased region" description="Basic and acidic residues" evidence="1">
    <location>
        <begin position="174"/>
        <end position="184"/>
    </location>
</feature>
<reference evidence="2" key="2">
    <citation type="submission" date="2023-06" db="EMBL/GenBank/DDBJ databases">
        <authorList>
            <consortium name="Lawrence Berkeley National Laboratory"/>
            <person name="Haridas S."/>
            <person name="Hensen N."/>
            <person name="Bonometti L."/>
            <person name="Westerberg I."/>
            <person name="Brannstrom I.O."/>
            <person name="Guillou S."/>
            <person name="Cros-Aarteil S."/>
            <person name="Calhoun S."/>
            <person name="Kuo A."/>
            <person name="Mondo S."/>
            <person name="Pangilinan J."/>
            <person name="Riley R."/>
            <person name="Labutti K."/>
            <person name="Andreopoulos B."/>
            <person name="Lipzen A."/>
            <person name="Chen C."/>
            <person name="Yanf M."/>
            <person name="Daum C."/>
            <person name="Ng V."/>
            <person name="Clum A."/>
            <person name="Steindorff A."/>
            <person name="Ohm R."/>
            <person name="Martin F."/>
            <person name="Silar P."/>
            <person name="Natvig D."/>
            <person name="Lalanne C."/>
            <person name="Gautier V."/>
            <person name="Ament-Velasquez S.L."/>
            <person name="Kruys A."/>
            <person name="Hutchinson M.I."/>
            <person name="Powell A.J."/>
            <person name="Barry K."/>
            <person name="Miller A.N."/>
            <person name="Grigoriev I.V."/>
            <person name="Debuchy R."/>
            <person name="Gladieux P."/>
            <person name="Thoren M.H."/>
            <person name="Johannesson H."/>
        </authorList>
    </citation>
    <scope>NUCLEOTIDE SEQUENCE</scope>
    <source>
        <strain evidence="2">CBS 958.72</strain>
    </source>
</reference>
<feature type="region of interest" description="Disordered" evidence="1">
    <location>
        <begin position="1"/>
        <end position="45"/>
    </location>
</feature>
<sequence length="401" mass="44649">MASNGAARHTQRTLGSTAVQPSGGTRSGGTRSGARKSGERACGEGTGLAAGFRPYSFMRSRGRASALGAGTTWSAGITGFNGSFSRLQPKGTSKPQLRLWETLGRHFGVAWDELIKYKGDMRQFRGATLQFLSHSEKSWGDVPTAEGASASSVTSLQPPKKQSALEDNDDDDEASSRDAKRMKDPRQGLVDCIQALVPAFVARGKKPEPKADPKVGLSSANELFCQWLDERKAMQFVKMGPKSRIQVIQFASKKAKDDDNWASYRLDPLELDVEKEIREMEEREAREEYEEMLEADRQADMEALAREEAYEGRHAREKAHVEPRSRSAREGSLLMRFRSATQGREHVRGMQSRDFVPAYRVRRRRPASAPEMYWESEGEGAVIISPPVTTDSEDYFERMAT</sequence>
<dbReference type="Proteomes" id="UP001287356">
    <property type="component" value="Unassembled WGS sequence"/>
</dbReference>
<dbReference type="AlphaFoldDB" id="A0AAE0JVG8"/>
<gene>
    <name evidence="2" type="ORF">B0T24DRAFT_598407</name>
</gene>
<reference evidence="2" key="1">
    <citation type="journal article" date="2023" name="Mol. Phylogenet. Evol.">
        <title>Genome-scale phylogeny and comparative genomics of the fungal order Sordariales.</title>
        <authorList>
            <person name="Hensen N."/>
            <person name="Bonometti L."/>
            <person name="Westerberg I."/>
            <person name="Brannstrom I.O."/>
            <person name="Guillou S."/>
            <person name="Cros-Aarteil S."/>
            <person name="Calhoun S."/>
            <person name="Haridas S."/>
            <person name="Kuo A."/>
            <person name="Mondo S."/>
            <person name="Pangilinan J."/>
            <person name="Riley R."/>
            <person name="LaButti K."/>
            <person name="Andreopoulos B."/>
            <person name="Lipzen A."/>
            <person name="Chen C."/>
            <person name="Yan M."/>
            <person name="Daum C."/>
            <person name="Ng V."/>
            <person name="Clum A."/>
            <person name="Steindorff A."/>
            <person name="Ohm R.A."/>
            <person name="Martin F."/>
            <person name="Silar P."/>
            <person name="Natvig D.O."/>
            <person name="Lalanne C."/>
            <person name="Gautier V."/>
            <person name="Ament-Velasquez S.L."/>
            <person name="Kruys A."/>
            <person name="Hutchinson M.I."/>
            <person name="Powell A.J."/>
            <person name="Barry K."/>
            <person name="Miller A.N."/>
            <person name="Grigoriev I.V."/>
            <person name="Debuchy R."/>
            <person name="Gladieux P."/>
            <person name="Hiltunen Thoren M."/>
            <person name="Johannesson H."/>
        </authorList>
    </citation>
    <scope>NUCLEOTIDE SEQUENCE</scope>
    <source>
        <strain evidence="2">CBS 958.72</strain>
    </source>
</reference>
<evidence type="ECO:0000256" key="1">
    <source>
        <dbReference type="SAM" id="MobiDB-lite"/>
    </source>
</evidence>